<keyword evidence="2" id="KW-0812">Transmembrane</keyword>
<dbReference type="PANTHER" id="PTHR35335">
    <property type="entry name" value="UPF0716 PROTEIN FXSA"/>
    <property type="match status" value="1"/>
</dbReference>
<dbReference type="RefSeq" id="WP_198477688.1">
    <property type="nucleotide sequence ID" value="NZ_JADGMQ010000013.1"/>
</dbReference>
<feature type="transmembrane region" description="Helical" evidence="2">
    <location>
        <begin position="73"/>
        <end position="102"/>
    </location>
</feature>
<evidence type="ECO:0000313" key="4">
    <source>
        <dbReference type="Proteomes" id="UP000601789"/>
    </source>
</evidence>
<name>A0ABS0SHI4_9HYPH</name>
<keyword evidence="2" id="KW-1133">Transmembrane helix</keyword>
<organism evidence="3 4">
    <name type="scientific">Aquamicrobium zhengzhouense</name>
    <dbReference type="NCBI Taxonomy" id="2781738"/>
    <lineage>
        <taxon>Bacteria</taxon>
        <taxon>Pseudomonadati</taxon>
        <taxon>Pseudomonadota</taxon>
        <taxon>Alphaproteobacteria</taxon>
        <taxon>Hyphomicrobiales</taxon>
        <taxon>Phyllobacteriaceae</taxon>
        <taxon>Aquamicrobium</taxon>
    </lineage>
</organism>
<dbReference type="PANTHER" id="PTHR35335:SF1">
    <property type="entry name" value="UPF0716 PROTEIN FXSA"/>
    <property type="match status" value="1"/>
</dbReference>
<evidence type="ECO:0000313" key="3">
    <source>
        <dbReference type="EMBL" id="MBI1622151.1"/>
    </source>
</evidence>
<sequence length="164" mass="17772">MRLPLLPLLFLVLPLAEIAGFVVVGSEIGVLATIALILATTVLGAVLLRIQGLGAMDKMKDALRSGVSPGRDMVHAVMIMLAGILLILPGFISDAFGILLFIPPVREAVWRFLSSRIIVVNAAGGYTGGFSRRSSQTIDLDEDDYRRDDDHRDPPSRPRLPNDL</sequence>
<keyword evidence="2" id="KW-0472">Membrane</keyword>
<dbReference type="EMBL" id="JADGMQ010000013">
    <property type="protein sequence ID" value="MBI1622151.1"/>
    <property type="molecule type" value="Genomic_DNA"/>
</dbReference>
<proteinExistence type="predicted"/>
<dbReference type="InterPro" id="IPR007313">
    <property type="entry name" value="FxsA"/>
</dbReference>
<protein>
    <submittedName>
        <fullName evidence="3">Membrane protein FxsA</fullName>
    </submittedName>
</protein>
<keyword evidence="4" id="KW-1185">Reference proteome</keyword>
<gene>
    <name evidence="3" type="primary">fxsA</name>
    <name evidence="3" type="ORF">IOD40_15940</name>
</gene>
<evidence type="ECO:0000256" key="1">
    <source>
        <dbReference type="SAM" id="MobiDB-lite"/>
    </source>
</evidence>
<comment type="caution">
    <text evidence="3">The sequence shown here is derived from an EMBL/GenBank/DDBJ whole genome shotgun (WGS) entry which is preliminary data.</text>
</comment>
<accession>A0ABS0SHI4</accession>
<dbReference type="Pfam" id="PF04186">
    <property type="entry name" value="FxsA"/>
    <property type="match status" value="1"/>
</dbReference>
<reference evidence="3 4" key="1">
    <citation type="submission" date="2020-10" db="EMBL/GenBank/DDBJ databases">
        <title>Aquamicrobium zhengzhouensis sp. nov., a exopolysaccharide producing bacterium isolated from farmland soil.</title>
        <authorList>
            <person name="Wang X."/>
        </authorList>
    </citation>
    <scope>NUCLEOTIDE SEQUENCE [LARGE SCALE GENOMIC DNA]</scope>
    <source>
        <strain evidence="4">cd-1</strain>
    </source>
</reference>
<feature type="region of interest" description="Disordered" evidence="1">
    <location>
        <begin position="141"/>
        <end position="164"/>
    </location>
</feature>
<feature type="transmembrane region" description="Helical" evidence="2">
    <location>
        <begin position="28"/>
        <end position="52"/>
    </location>
</feature>
<feature type="compositionally biased region" description="Basic and acidic residues" evidence="1">
    <location>
        <begin position="144"/>
        <end position="164"/>
    </location>
</feature>
<dbReference type="Proteomes" id="UP000601789">
    <property type="component" value="Unassembled WGS sequence"/>
</dbReference>
<evidence type="ECO:0000256" key="2">
    <source>
        <dbReference type="SAM" id="Phobius"/>
    </source>
</evidence>
<dbReference type="NCBIfam" id="NF008528">
    <property type="entry name" value="PRK11463.1-2"/>
    <property type="match status" value="1"/>
</dbReference>